<proteinExistence type="predicted"/>
<accession>A0ACC0C3V3</accession>
<sequence length="129" mass="15178">MAKLLNYSSFLIFFLIIAAAAMAQYQNHHEPIEIKGPGILPTKCSDKDIMKCWKVLIRTDGCITQIYEAIFQQKFDQIGPICCENIMNLKDNCWPRIFPFHPQFPPFLKNYCAKFGKYERDYWLLNHHS</sequence>
<protein>
    <submittedName>
        <fullName evidence="1">Uncharacterized protein</fullName>
    </submittedName>
</protein>
<evidence type="ECO:0000313" key="1">
    <source>
        <dbReference type="EMBL" id="KAI5679627.1"/>
    </source>
</evidence>
<reference evidence="2" key="1">
    <citation type="journal article" date="2023" name="Nat. Plants">
        <title>Single-cell RNA sequencing provides a high-resolution roadmap for understanding the multicellular compartmentation of specialized metabolism.</title>
        <authorList>
            <person name="Sun S."/>
            <person name="Shen X."/>
            <person name="Li Y."/>
            <person name="Li Y."/>
            <person name="Wang S."/>
            <person name="Li R."/>
            <person name="Zhang H."/>
            <person name="Shen G."/>
            <person name="Guo B."/>
            <person name="Wei J."/>
            <person name="Xu J."/>
            <person name="St-Pierre B."/>
            <person name="Chen S."/>
            <person name="Sun C."/>
        </authorList>
    </citation>
    <scope>NUCLEOTIDE SEQUENCE [LARGE SCALE GENOMIC DNA]</scope>
</reference>
<evidence type="ECO:0000313" key="2">
    <source>
        <dbReference type="Proteomes" id="UP001060085"/>
    </source>
</evidence>
<gene>
    <name evidence="1" type="ORF">M9H77_00854</name>
</gene>
<name>A0ACC0C3V3_CATRO</name>
<dbReference type="EMBL" id="CM044701">
    <property type="protein sequence ID" value="KAI5679627.1"/>
    <property type="molecule type" value="Genomic_DNA"/>
</dbReference>
<keyword evidence="2" id="KW-1185">Reference proteome</keyword>
<dbReference type="Proteomes" id="UP001060085">
    <property type="component" value="Linkage Group LG01"/>
</dbReference>
<organism evidence="1 2">
    <name type="scientific">Catharanthus roseus</name>
    <name type="common">Madagascar periwinkle</name>
    <name type="synonym">Vinca rosea</name>
    <dbReference type="NCBI Taxonomy" id="4058"/>
    <lineage>
        <taxon>Eukaryota</taxon>
        <taxon>Viridiplantae</taxon>
        <taxon>Streptophyta</taxon>
        <taxon>Embryophyta</taxon>
        <taxon>Tracheophyta</taxon>
        <taxon>Spermatophyta</taxon>
        <taxon>Magnoliopsida</taxon>
        <taxon>eudicotyledons</taxon>
        <taxon>Gunneridae</taxon>
        <taxon>Pentapetalae</taxon>
        <taxon>asterids</taxon>
        <taxon>lamiids</taxon>
        <taxon>Gentianales</taxon>
        <taxon>Apocynaceae</taxon>
        <taxon>Rauvolfioideae</taxon>
        <taxon>Vinceae</taxon>
        <taxon>Catharanthinae</taxon>
        <taxon>Catharanthus</taxon>
    </lineage>
</organism>
<comment type="caution">
    <text evidence="1">The sequence shown here is derived from an EMBL/GenBank/DDBJ whole genome shotgun (WGS) entry which is preliminary data.</text>
</comment>